<feature type="transmembrane region" description="Helical" evidence="1">
    <location>
        <begin position="64"/>
        <end position="83"/>
    </location>
</feature>
<reference evidence="2 3" key="1">
    <citation type="submission" date="2017-04" db="EMBL/GenBank/DDBJ databases">
        <authorList>
            <person name="Afonso C.L."/>
            <person name="Miller P.J."/>
            <person name="Scott M.A."/>
            <person name="Spackman E."/>
            <person name="Goraichik I."/>
            <person name="Dimitrov K.M."/>
            <person name="Suarez D.L."/>
            <person name="Swayne D.E."/>
        </authorList>
    </citation>
    <scope>NUCLEOTIDE SEQUENCE [LARGE SCALE GENOMIC DNA]</scope>
    <source>
        <strain evidence="2 3">DSM 23236</strain>
    </source>
</reference>
<keyword evidence="1" id="KW-0472">Membrane</keyword>
<name>A0A1W1XL36_9NEIS</name>
<dbReference type="InterPro" id="IPR007462">
    <property type="entry name" value="COV1-like"/>
</dbReference>
<protein>
    <submittedName>
        <fullName evidence="2">Uncharacterized membrane protein</fullName>
    </submittedName>
</protein>
<dbReference type="PANTHER" id="PTHR31876:SF26">
    <property type="entry name" value="PROTEIN LIKE COV 2"/>
    <property type="match status" value="1"/>
</dbReference>
<proteinExistence type="predicted"/>
<organism evidence="2 3">
    <name type="scientific">Andreprevotia lacus DSM 23236</name>
    <dbReference type="NCBI Taxonomy" id="1121001"/>
    <lineage>
        <taxon>Bacteria</taxon>
        <taxon>Pseudomonadati</taxon>
        <taxon>Pseudomonadota</taxon>
        <taxon>Betaproteobacteria</taxon>
        <taxon>Neisseriales</taxon>
        <taxon>Chitinibacteraceae</taxon>
        <taxon>Andreprevotia</taxon>
    </lineage>
</organism>
<keyword evidence="1" id="KW-0812">Transmembrane</keyword>
<keyword evidence="3" id="KW-1185">Reference proteome</keyword>
<accession>A0A1W1XL36</accession>
<feature type="transmembrane region" description="Helical" evidence="1">
    <location>
        <begin position="7"/>
        <end position="27"/>
    </location>
</feature>
<evidence type="ECO:0000313" key="3">
    <source>
        <dbReference type="Proteomes" id="UP000192761"/>
    </source>
</evidence>
<dbReference type="EMBL" id="FWXD01000010">
    <property type="protein sequence ID" value="SMC24690.1"/>
    <property type="molecule type" value="Genomic_DNA"/>
</dbReference>
<sequence length="236" mass="25766">MLRKYLFTGLLIWIPLGITIWVIQLIIGTMDQIGAILPSAVRPDYWLLVHLADYIPFFKGYQRIPGFGLVFAVAVLLVTGMVARNMLGRRLLQLGEQVLNRIPIVRSIYSSVKQVSDTLFSDSGQAFRKAALVQFPHQGSWSIGFITGTPKGEISAKLNDELVSVFVPTTPNPTSGFLFMVNKADVRELDMSVDEALKYVISLGVVAPGGPAQAGNKIVLPVSTTESGEPARAEHV</sequence>
<keyword evidence="1" id="KW-1133">Transmembrane helix</keyword>
<dbReference type="PANTHER" id="PTHR31876">
    <property type="entry name" value="COV-LIKE PROTEIN 1"/>
    <property type="match status" value="1"/>
</dbReference>
<dbReference type="AlphaFoldDB" id="A0A1W1XL36"/>
<dbReference type="STRING" id="1121001.SAMN02745857_01926"/>
<dbReference type="Proteomes" id="UP000192761">
    <property type="component" value="Unassembled WGS sequence"/>
</dbReference>
<evidence type="ECO:0000313" key="2">
    <source>
        <dbReference type="EMBL" id="SMC24690.1"/>
    </source>
</evidence>
<gene>
    <name evidence="2" type="ORF">SAMN02745857_01926</name>
</gene>
<dbReference type="Pfam" id="PF04367">
    <property type="entry name" value="DUF502"/>
    <property type="match status" value="1"/>
</dbReference>
<evidence type="ECO:0000256" key="1">
    <source>
        <dbReference type="SAM" id="Phobius"/>
    </source>
</evidence>